<keyword evidence="2" id="KW-1185">Reference proteome</keyword>
<reference evidence="1 2" key="1">
    <citation type="submission" date="2018-06" db="EMBL/GenBank/DDBJ databases">
        <title>Genome Sequence of the Brown Rot Fungal Pathogen Monilinia fructigena.</title>
        <authorList>
            <person name="Landi L."/>
            <person name="De Miccolis Angelini R.M."/>
            <person name="Pollastro S."/>
            <person name="Abate D."/>
            <person name="Faretra F."/>
            <person name="Romanazzi G."/>
        </authorList>
    </citation>
    <scope>NUCLEOTIDE SEQUENCE [LARGE SCALE GENOMIC DNA]</scope>
    <source>
        <strain evidence="1 2">Mfrg269</strain>
    </source>
</reference>
<protein>
    <submittedName>
        <fullName evidence="1">Uncharacterized protein</fullName>
    </submittedName>
</protein>
<accession>A0A395J1E4</accession>
<organism evidence="1 2">
    <name type="scientific">Monilinia fructigena</name>
    <dbReference type="NCBI Taxonomy" id="38457"/>
    <lineage>
        <taxon>Eukaryota</taxon>
        <taxon>Fungi</taxon>
        <taxon>Dikarya</taxon>
        <taxon>Ascomycota</taxon>
        <taxon>Pezizomycotina</taxon>
        <taxon>Leotiomycetes</taxon>
        <taxon>Helotiales</taxon>
        <taxon>Sclerotiniaceae</taxon>
        <taxon>Monilinia</taxon>
    </lineage>
</organism>
<dbReference type="InterPro" id="IPR018562">
    <property type="entry name" value="ARS-binding_2"/>
</dbReference>
<name>A0A395J1E4_9HELO</name>
<dbReference type="EMBL" id="QKRW01000007">
    <property type="protein sequence ID" value="RAL66312.1"/>
    <property type="molecule type" value="Genomic_DNA"/>
</dbReference>
<comment type="caution">
    <text evidence="1">The sequence shown here is derived from an EMBL/GenBank/DDBJ whole genome shotgun (WGS) entry which is preliminary data.</text>
</comment>
<dbReference type="Proteomes" id="UP000249056">
    <property type="component" value="Unassembled WGS sequence"/>
</dbReference>
<dbReference type="GO" id="GO:0003688">
    <property type="term" value="F:DNA replication origin binding"/>
    <property type="evidence" value="ECO:0007669"/>
    <property type="project" value="TreeGrafter"/>
</dbReference>
<dbReference type="PANTHER" id="PTHR42048">
    <property type="entry name" value="ARS-BINDING PROTEIN 2"/>
    <property type="match status" value="1"/>
</dbReference>
<evidence type="ECO:0000313" key="1">
    <source>
        <dbReference type="EMBL" id="RAL66312.1"/>
    </source>
</evidence>
<dbReference type="OrthoDB" id="2104370at2759"/>
<dbReference type="Pfam" id="PF09441">
    <property type="entry name" value="Abp2"/>
    <property type="match status" value="1"/>
</dbReference>
<gene>
    <name evidence="1" type="ORF">DID88_005982</name>
</gene>
<proteinExistence type="predicted"/>
<sequence>MPMLTFIMYCNPAVASGTDSAELRKIFRAPPKSDNKSFSTFTLFELIRKLENKEIKTWAQLAIDLGVEPPALEKGQSAQKVQQYAVRLKRWLHAMHVDAFFEYLLNKPHVYWTQIPSPNEPASELGRDGVAADEDLALRALLPETRPKRGRKKG</sequence>
<dbReference type="AlphaFoldDB" id="A0A395J1E4"/>
<evidence type="ECO:0000313" key="2">
    <source>
        <dbReference type="Proteomes" id="UP000249056"/>
    </source>
</evidence>
<dbReference type="PANTHER" id="PTHR42048:SF1">
    <property type="entry name" value="ARS-BINDING PROTEIN 2"/>
    <property type="match status" value="1"/>
</dbReference>